<dbReference type="AlphaFoldDB" id="A0A822YGG2"/>
<dbReference type="EMBL" id="DUZY01000003">
    <property type="protein sequence ID" value="DAD30329.1"/>
    <property type="molecule type" value="Genomic_DNA"/>
</dbReference>
<evidence type="ECO:0000313" key="2">
    <source>
        <dbReference type="Proteomes" id="UP000607653"/>
    </source>
</evidence>
<proteinExistence type="predicted"/>
<reference evidence="1 2" key="1">
    <citation type="journal article" date="2020" name="Mol. Biol. Evol.">
        <title>Distinct Expression and Methylation Patterns for Genes with Different Fates following a Single Whole-Genome Duplication in Flowering Plants.</title>
        <authorList>
            <person name="Shi T."/>
            <person name="Rahmani R.S."/>
            <person name="Gugger P.F."/>
            <person name="Wang M."/>
            <person name="Li H."/>
            <person name="Zhang Y."/>
            <person name="Li Z."/>
            <person name="Wang Q."/>
            <person name="Van de Peer Y."/>
            <person name="Marchal K."/>
            <person name="Chen J."/>
        </authorList>
    </citation>
    <scope>NUCLEOTIDE SEQUENCE [LARGE SCALE GENOMIC DNA]</scope>
    <source>
        <tissue evidence="1">Leaf</tissue>
    </source>
</reference>
<name>A0A822YGG2_NELNU</name>
<sequence>MATGGYLPAAATITGAEQPVYLIPTLGSVYHAPTGRSITCLIGQNYYTMPRVVPEVYRKAPPPVYSVGAPAAAAPAIAAQAKVGAYAEGGVGRRLYVDRLRWRGEANVLAQPGVVTQYQTMAAGLVLCGGHGVSLFHG</sequence>
<dbReference type="Proteomes" id="UP000607653">
    <property type="component" value="Unassembled WGS sequence"/>
</dbReference>
<protein>
    <submittedName>
        <fullName evidence="1">Uncharacterized protein</fullName>
    </submittedName>
</protein>
<keyword evidence="2" id="KW-1185">Reference proteome</keyword>
<gene>
    <name evidence="1" type="ORF">HUJ06_009180</name>
</gene>
<organism evidence="1 2">
    <name type="scientific">Nelumbo nucifera</name>
    <name type="common">Sacred lotus</name>
    <dbReference type="NCBI Taxonomy" id="4432"/>
    <lineage>
        <taxon>Eukaryota</taxon>
        <taxon>Viridiplantae</taxon>
        <taxon>Streptophyta</taxon>
        <taxon>Embryophyta</taxon>
        <taxon>Tracheophyta</taxon>
        <taxon>Spermatophyta</taxon>
        <taxon>Magnoliopsida</taxon>
        <taxon>Proteales</taxon>
        <taxon>Nelumbonaceae</taxon>
        <taxon>Nelumbo</taxon>
    </lineage>
</organism>
<accession>A0A822YGG2</accession>
<evidence type="ECO:0000313" key="1">
    <source>
        <dbReference type="EMBL" id="DAD30329.1"/>
    </source>
</evidence>
<comment type="caution">
    <text evidence="1">The sequence shown here is derived from an EMBL/GenBank/DDBJ whole genome shotgun (WGS) entry which is preliminary data.</text>
</comment>